<dbReference type="GO" id="GO:0004523">
    <property type="term" value="F:RNA-DNA hybrid ribonuclease activity"/>
    <property type="evidence" value="ECO:0007669"/>
    <property type="project" value="InterPro"/>
</dbReference>
<evidence type="ECO:0000313" key="3">
    <source>
        <dbReference type="Proteomes" id="UP000233551"/>
    </source>
</evidence>
<name>A0A2I0KE70_PUNGR</name>
<proteinExistence type="predicted"/>
<comment type="caution">
    <text evidence="2">The sequence shown here is derived from an EMBL/GenBank/DDBJ whole genome shotgun (WGS) entry which is preliminary data.</text>
</comment>
<organism evidence="2 3">
    <name type="scientific">Punica granatum</name>
    <name type="common">Pomegranate</name>
    <dbReference type="NCBI Taxonomy" id="22663"/>
    <lineage>
        <taxon>Eukaryota</taxon>
        <taxon>Viridiplantae</taxon>
        <taxon>Streptophyta</taxon>
        <taxon>Embryophyta</taxon>
        <taxon>Tracheophyta</taxon>
        <taxon>Spermatophyta</taxon>
        <taxon>Magnoliopsida</taxon>
        <taxon>eudicotyledons</taxon>
        <taxon>Gunneridae</taxon>
        <taxon>Pentapetalae</taxon>
        <taxon>rosids</taxon>
        <taxon>malvids</taxon>
        <taxon>Myrtales</taxon>
        <taxon>Lythraceae</taxon>
        <taxon>Punica</taxon>
    </lineage>
</organism>
<dbReference type="CDD" id="cd06222">
    <property type="entry name" value="RNase_H_like"/>
    <property type="match status" value="1"/>
</dbReference>
<dbReference type="Proteomes" id="UP000233551">
    <property type="component" value="Unassembled WGS sequence"/>
</dbReference>
<dbReference type="Gene3D" id="3.30.420.10">
    <property type="entry name" value="Ribonuclease H-like superfamily/Ribonuclease H"/>
    <property type="match status" value="1"/>
</dbReference>
<protein>
    <recommendedName>
        <fullName evidence="1">RNase H type-1 domain-containing protein</fullName>
    </recommendedName>
</protein>
<dbReference type="EMBL" id="PGOL01000657">
    <property type="protein sequence ID" value="PKI66812.1"/>
    <property type="molecule type" value="Genomic_DNA"/>
</dbReference>
<dbReference type="Pfam" id="PF13456">
    <property type="entry name" value="RVT_3"/>
    <property type="match status" value="1"/>
</dbReference>
<dbReference type="GO" id="GO:0003676">
    <property type="term" value="F:nucleic acid binding"/>
    <property type="evidence" value="ECO:0007669"/>
    <property type="project" value="InterPro"/>
</dbReference>
<dbReference type="InterPro" id="IPR012337">
    <property type="entry name" value="RNaseH-like_sf"/>
</dbReference>
<dbReference type="PANTHER" id="PTHR47723:SF19">
    <property type="entry name" value="POLYNUCLEOTIDYL TRANSFERASE, RIBONUCLEASE H-LIKE SUPERFAMILY PROTEIN"/>
    <property type="match status" value="1"/>
</dbReference>
<keyword evidence="3" id="KW-1185">Reference proteome</keyword>
<evidence type="ECO:0000259" key="1">
    <source>
        <dbReference type="Pfam" id="PF13456"/>
    </source>
</evidence>
<sequence>MRITPTCSIFHNHVEDVSHVLRQCPISRVPSTLVQYGYSDDSFCEHCLDLTASGWMKLNTDGSASGNPGHVGAGGVLRNELGRWIRGFALFLGTTNSLVAELELGRHFREFRVQHVYREGNKVADALARIGRDTGQDLMYFDNPPSDMAALVTYDTMGISSPRFVRDHTTDMVGTKFI</sequence>
<accession>A0A2I0KE70</accession>
<dbReference type="InterPro" id="IPR044730">
    <property type="entry name" value="RNase_H-like_dom_plant"/>
</dbReference>
<evidence type="ECO:0000313" key="2">
    <source>
        <dbReference type="EMBL" id="PKI66812.1"/>
    </source>
</evidence>
<dbReference type="InterPro" id="IPR036397">
    <property type="entry name" value="RNaseH_sf"/>
</dbReference>
<dbReference type="PANTHER" id="PTHR47723">
    <property type="entry name" value="OS05G0353850 PROTEIN"/>
    <property type="match status" value="1"/>
</dbReference>
<dbReference type="AlphaFoldDB" id="A0A2I0KE70"/>
<gene>
    <name evidence="2" type="ORF">CRG98_012818</name>
</gene>
<dbReference type="InterPro" id="IPR002156">
    <property type="entry name" value="RNaseH_domain"/>
</dbReference>
<dbReference type="InterPro" id="IPR053151">
    <property type="entry name" value="RNase_H-like"/>
</dbReference>
<feature type="domain" description="RNase H type-1" evidence="1">
    <location>
        <begin position="105"/>
        <end position="129"/>
    </location>
</feature>
<dbReference type="SUPFAM" id="SSF53098">
    <property type="entry name" value="Ribonuclease H-like"/>
    <property type="match status" value="1"/>
</dbReference>
<reference evidence="2 3" key="1">
    <citation type="submission" date="2017-11" db="EMBL/GenBank/DDBJ databases">
        <title>De-novo sequencing of pomegranate (Punica granatum L.) genome.</title>
        <authorList>
            <person name="Akparov Z."/>
            <person name="Amiraslanov A."/>
            <person name="Hajiyeva S."/>
            <person name="Abbasov M."/>
            <person name="Kaur K."/>
            <person name="Hamwieh A."/>
            <person name="Solovyev V."/>
            <person name="Salamov A."/>
            <person name="Braich B."/>
            <person name="Kosarev P."/>
            <person name="Mahmoud A."/>
            <person name="Hajiyev E."/>
            <person name="Babayeva S."/>
            <person name="Izzatullayeva V."/>
            <person name="Mammadov A."/>
            <person name="Mammadov A."/>
            <person name="Sharifova S."/>
            <person name="Ojaghi J."/>
            <person name="Eynullazada K."/>
            <person name="Bayramov B."/>
            <person name="Abdulazimova A."/>
            <person name="Shahmuradov I."/>
        </authorList>
    </citation>
    <scope>NUCLEOTIDE SEQUENCE [LARGE SCALE GENOMIC DNA]</scope>
    <source>
        <strain evidence="3">cv. AG2017</strain>
        <tissue evidence="2">Leaf</tissue>
    </source>
</reference>